<dbReference type="Gene3D" id="3.40.50.300">
    <property type="entry name" value="P-loop containing nucleotide triphosphate hydrolases"/>
    <property type="match status" value="1"/>
</dbReference>
<keyword evidence="4" id="KW-1185">Reference proteome</keyword>
<evidence type="ECO:0000313" key="4">
    <source>
        <dbReference type="Proteomes" id="UP000265663"/>
    </source>
</evidence>
<dbReference type="CDD" id="cd00009">
    <property type="entry name" value="AAA"/>
    <property type="match status" value="1"/>
</dbReference>
<dbReference type="PANTHER" id="PTHR23389">
    <property type="entry name" value="CHROMOSOME TRANSMISSION FIDELITY FACTOR 18"/>
    <property type="match status" value="1"/>
</dbReference>
<dbReference type="InterPro" id="IPR003959">
    <property type="entry name" value="ATPase_AAA_core"/>
</dbReference>
<feature type="domain" description="AAA+ ATPase" evidence="2">
    <location>
        <begin position="410"/>
        <end position="580"/>
    </location>
</feature>
<dbReference type="EMBL" id="KE747828">
    <property type="protein sequence ID" value="RMZ71856.1"/>
    <property type="molecule type" value="Genomic_DNA"/>
</dbReference>
<feature type="region of interest" description="Disordered" evidence="1">
    <location>
        <begin position="131"/>
        <end position="157"/>
    </location>
</feature>
<dbReference type="PANTHER" id="PTHR23389:SF3">
    <property type="entry name" value="CHROMOSOME TRANSMISSION FIDELITY PROTEIN 18 HOMOLOG"/>
    <property type="match status" value="1"/>
</dbReference>
<name>A0A3M7MBG7_9PLEO</name>
<dbReference type="OrthoDB" id="2195431at2759"/>
<sequence length="1111" mass="122294">MRRYRKRLHAPMTSYSDIPTSFDPAQFLSEFDLPHNNNEPASQSHSDELDALQQCIAEDTVKKNSAGVVIQHRAWNLADIFRSEEGVIDTPAKRQKYIPVKRFPTGSSPQGPYIPSSPPIYTMPLISSPIAYPPSSSMPQPPSPKKRTRTEDAREPLKDVANKNVKRKIGGFLDDSDDEEDIEALKEHTLKRRAVSSIRDLPAVPHALEDYTPPASQDESADPASIPVDELDNYSFKSQSQSPVKRPQTSHEPTSAQPMRGFVARNAAGKAIFIPKKAKQETQTYEEIIAGRSVAVEGKARTSYYGLNIHELMDEAKAADQEKALKSLTVNDEPQKSVEQPVGKNGKSNRTLMWTEKYRAKKFTDLVGDERTHRSVLRWLKAWDPIVFPGASKAKSKKARNGFEDDEQRHRKILLLTGPPGLGKTTLAHVCARQAGYEVQEINASDERSGNVVKGRIRDMVGTENVRGVNTSTVNGKVRKAGKPVCVIVDEVDGVVGGSGASGEGGFVKALIDLVNLDEKNSKTLGQQQSSMTSTTKKKKGDRFRLLRPLILICNDVYHPSLRPLRQSSLAEIVHIRKPALSMVVSRMQDIFTKEGIQCDSDGVRRLCEATWGVSTKKEGGTGSGTGEGDIRGVMVVAEWIARRLNSLHDADSGERPHLSRKWIEDNLIGDLQHGGGAARSLGRGGAKDVVDRVFREGAGFPKQAETTDARAAAARALSGVVGVAEAGKRRAMDRLRQMVDTSGDCDRIITDCFTAYPTKPFQDDTLLSKPSAAYEWLHFHDTLNAAVHGSQEWELAPYLSNSVLAFHHLFASPIRSTNPATNANNNDPDAQLAPFSGPAANFAAMEQSKASRSQLMSLQTSLTLPLTRMFRSPSEMAQELLPYALRMLSPDVKPVLVNTGTASGSSSKSFATASVRKASEKELVRRAVDAMVATGVRFEKARVESEDLTSSSRSVGFVWRMEPALDELACFETLGKRGDDRVRYAVRSVLEQEWRKEVKLRELATRKRRGGRDGGDDDGDVDMMAEENRAGGGKTTEEKVAEANKKGRAVKRDFFGRVLQETDATRKEAKRKLDSGEMAGNVGRIWVSFHEGFSNAVRKPVTLDDVMRGL</sequence>
<dbReference type="GO" id="GO:0003677">
    <property type="term" value="F:DNA binding"/>
    <property type="evidence" value="ECO:0007669"/>
    <property type="project" value="TreeGrafter"/>
</dbReference>
<dbReference type="SMART" id="SM00382">
    <property type="entry name" value="AAA"/>
    <property type="match status" value="1"/>
</dbReference>
<dbReference type="GO" id="GO:0005634">
    <property type="term" value="C:nucleus"/>
    <property type="evidence" value="ECO:0007669"/>
    <property type="project" value="TreeGrafter"/>
</dbReference>
<protein>
    <submittedName>
        <fullName evidence="3">Chromosome transmission fidelity 18</fullName>
    </submittedName>
</protein>
<dbReference type="GO" id="GO:0005524">
    <property type="term" value="F:ATP binding"/>
    <property type="evidence" value="ECO:0007669"/>
    <property type="project" value="InterPro"/>
</dbReference>
<feature type="region of interest" description="Disordered" evidence="1">
    <location>
        <begin position="1008"/>
        <end position="1044"/>
    </location>
</feature>
<dbReference type="GO" id="GO:0016887">
    <property type="term" value="F:ATP hydrolysis activity"/>
    <property type="evidence" value="ECO:0007669"/>
    <property type="project" value="InterPro"/>
</dbReference>
<accession>A0A3M7MBG7</accession>
<proteinExistence type="predicted"/>
<dbReference type="SUPFAM" id="SSF52540">
    <property type="entry name" value="P-loop containing nucleoside triphosphate hydrolases"/>
    <property type="match status" value="1"/>
</dbReference>
<dbReference type="Proteomes" id="UP000265663">
    <property type="component" value="Unassembled WGS sequence"/>
</dbReference>
<evidence type="ECO:0000256" key="1">
    <source>
        <dbReference type="SAM" id="MobiDB-lite"/>
    </source>
</evidence>
<evidence type="ECO:0000259" key="2">
    <source>
        <dbReference type="SMART" id="SM00382"/>
    </source>
</evidence>
<evidence type="ECO:0000313" key="3">
    <source>
        <dbReference type="EMBL" id="RMZ71856.1"/>
    </source>
</evidence>
<dbReference type="InterPro" id="IPR027417">
    <property type="entry name" value="P-loop_NTPase"/>
</dbReference>
<dbReference type="AlphaFoldDB" id="A0A3M7MBG7"/>
<feature type="region of interest" description="Disordered" evidence="1">
    <location>
        <begin position="208"/>
        <end position="260"/>
    </location>
</feature>
<dbReference type="InterPro" id="IPR003593">
    <property type="entry name" value="AAA+_ATPase"/>
</dbReference>
<organism evidence="3 4">
    <name type="scientific">Pyrenophora seminiperda CCB06</name>
    <dbReference type="NCBI Taxonomy" id="1302712"/>
    <lineage>
        <taxon>Eukaryota</taxon>
        <taxon>Fungi</taxon>
        <taxon>Dikarya</taxon>
        <taxon>Ascomycota</taxon>
        <taxon>Pezizomycotina</taxon>
        <taxon>Dothideomycetes</taxon>
        <taxon>Pleosporomycetidae</taxon>
        <taxon>Pleosporales</taxon>
        <taxon>Pleosporineae</taxon>
        <taxon>Pleosporaceae</taxon>
        <taxon>Pyrenophora</taxon>
    </lineage>
</organism>
<feature type="compositionally biased region" description="Acidic residues" evidence="1">
    <location>
        <begin position="1016"/>
        <end position="1026"/>
    </location>
</feature>
<gene>
    <name evidence="3" type="ORF">GMOD_00009203</name>
</gene>
<reference evidence="3 4" key="1">
    <citation type="journal article" date="2014" name="PLoS ONE">
        <title>De novo Genome Assembly of the Fungal Plant Pathogen Pyrenophora semeniperda.</title>
        <authorList>
            <person name="Soliai M.M."/>
            <person name="Meyer S.E."/>
            <person name="Udall J.A."/>
            <person name="Elzinga D.E."/>
            <person name="Hermansen R.A."/>
            <person name="Bodily P.M."/>
            <person name="Hart A.A."/>
            <person name="Coleman C.E."/>
        </authorList>
    </citation>
    <scope>NUCLEOTIDE SEQUENCE [LARGE SCALE GENOMIC DNA]</scope>
    <source>
        <strain evidence="3 4">CCB06</strain>
        <tissue evidence="3">Mycelium</tissue>
    </source>
</reference>
<dbReference type="Pfam" id="PF00004">
    <property type="entry name" value="AAA"/>
    <property type="match status" value="1"/>
</dbReference>